<keyword evidence="2" id="KW-0808">Transferase</keyword>
<dbReference type="InterPro" id="IPR013024">
    <property type="entry name" value="GGCT-like"/>
</dbReference>
<keyword evidence="6" id="KW-1185">Reference proteome</keyword>
<dbReference type="PANTHER" id="PTHR31544">
    <property type="entry name" value="AIG2-LIKE PROTEIN D"/>
    <property type="match status" value="1"/>
</dbReference>
<comment type="similarity">
    <text evidence="1">Belongs to the gamma-glutamylcyclotransferase family.</text>
</comment>
<organism evidence="5 6">
    <name type="scientific">Apiosordaria backusii</name>
    <dbReference type="NCBI Taxonomy" id="314023"/>
    <lineage>
        <taxon>Eukaryota</taxon>
        <taxon>Fungi</taxon>
        <taxon>Dikarya</taxon>
        <taxon>Ascomycota</taxon>
        <taxon>Pezizomycotina</taxon>
        <taxon>Sordariomycetes</taxon>
        <taxon>Sordariomycetidae</taxon>
        <taxon>Sordariales</taxon>
        <taxon>Lasiosphaeriaceae</taxon>
        <taxon>Apiosordaria</taxon>
    </lineage>
</organism>
<dbReference type="InterPro" id="IPR045038">
    <property type="entry name" value="AIG2-like"/>
</dbReference>
<evidence type="ECO:0000256" key="2">
    <source>
        <dbReference type="ARBA" id="ARBA00022679"/>
    </source>
</evidence>
<dbReference type="Pfam" id="PF06094">
    <property type="entry name" value="GGACT"/>
    <property type="match status" value="1"/>
</dbReference>
<feature type="domain" description="Gamma-glutamylcyclotransferase AIG2-like" evidence="4">
    <location>
        <begin position="164"/>
        <end position="267"/>
    </location>
</feature>
<dbReference type="CDD" id="cd06661">
    <property type="entry name" value="GGCT_like"/>
    <property type="match status" value="1"/>
</dbReference>
<proteinExistence type="inferred from homology"/>
<gene>
    <name evidence="5" type="ORF">B0T21DRAFT_381276</name>
</gene>
<comment type="caution">
    <text evidence="5">The sequence shown here is derived from an EMBL/GenBank/DDBJ whole genome shotgun (WGS) entry which is preliminary data.</text>
</comment>
<dbReference type="AlphaFoldDB" id="A0AA40K447"/>
<dbReference type="EMBL" id="JAUKTV010000002">
    <property type="protein sequence ID" value="KAK0745231.1"/>
    <property type="molecule type" value="Genomic_DNA"/>
</dbReference>
<evidence type="ECO:0000256" key="1">
    <source>
        <dbReference type="ARBA" id="ARBA00008861"/>
    </source>
</evidence>
<accession>A0AA40K447</accession>
<evidence type="ECO:0000313" key="6">
    <source>
        <dbReference type="Proteomes" id="UP001172159"/>
    </source>
</evidence>
<dbReference type="InterPro" id="IPR036568">
    <property type="entry name" value="GGCT-like_sf"/>
</dbReference>
<reference evidence="5" key="1">
    <citation type="submission" date="2023-06" db="EMBL/GenBank/DDBJ databases">
        <title>Genome-scale phylogeny and comparative genomics of the fungal order Sordariales.</title>
        <authorList>
            <consortium name="Lawrence Berkeley National Laboratory"/>
            <person name="Hensen N."/>
            <person name="Bonometti L."/>
            <person name="Westerberg I."/>
            <person name="Brannstrom I.O."/>
            <person name="Guillou S."/>
            <person name="Cros-Aarteil S."/>
            <person name="Calhoun S."/>
            <person name="Haridas S."/>
            <person name="Kuo A."/>
            <person name="Mondo S."/>
            <person name="Pangilinan J."/>
            <person name="Riley R."/>
            <person name="Labutti K."/>
            <person name="Andreopoulos B."/>
            <person name="Lipzen A."/>
            <person name="Chen C."/>
            <person name="Yanf M."/>
            <person name="Daum C."/>
            <person name="Ng V."/>
            <person name="Clum A."/>
            <person name="Steindorff A."/>
            <person name="Ohm R."/>
            <person name="Martin F."/>
            <person name="Silar P."/>
            <person name="Natvig D."/>
            <person name="Lalanne C."/>
            <person name="Gautier V."/>
            <person name="Ament-Velasquez S.L."/>
            <person name="Kruys A."/>
            <person name="Hutchinson M.I."/>
            <person name="Powell A.J."/>
            <person name="Barry K."/>
            <person name="Miller A.N."/>
            <person name="Grigoriev I.V."/>
            <person name="Debuchy R."/>
            <person name="Gladieux P."/>
            <person name="Thoren M.H."/>
            <person name="Johannesson H."/>
        </authorList>
    </citation>
    <scope>NUCLEOTIDE SEQUENCE</scope>
    <source>
        <strain evidence="5">CBS 540.89</strain>
    </source>
</reference>
<dbReference type="Proteomes" id="UP001172159">
    <property type="component" value="Unassembled WGS sequence"/>
</dbReference>
<dbReference type="SUPFAM" id="SSF110857">
    <property type="entry name" value="Gamma-glutamyl cyclotransferase-like"/>
    <property type="match status" value="1"/>
</dbReference>
<name>A0AA40K447_9PEZI</name>
<dbReference type="InterPro" id="IPR009288">
    <property type="entry name" value="AIG2-like_dom"/>
</dbReference>
<evidence type="ECO:0000256" key="3">
    <source>
        <dbReference type="ARBA" id="ARBA00030602"/>
    </source>
</evidence>
<sequence>MIASDKQAEGYDKETYEHALWLGQAAAVTATQTRQSEKNSIRPRTYLLKLEPPLDNPEDVKTAAGLDTTPPIFYGIGDDGEPASFCKIVGAECKDMIISYLNRTGQSTFKPTFITHSVAEKNLCSISAHPTLGIDSILPQHRPNSRSANDPCYLPTQNQYPVLYFVYGTLADPVVLKEKLSLNKEPVYQPARVRGGLLKVWGNKYRALVDAPPQMDYNKVIVDGYAFTIEDSAQEDVLCGYETDKYEVVRCAIELPEDHQVVKGLTFRFVGETD</sequence>
<dbReference type="Gene3D" id="3.10.490.10">
    <property type="entry name" value="Gamma-glutamyl cyclotransferase-like"/>
    <property type="match status" value="1"/>
</dbReference>
<dbReference type="PANTHER" id="PTHR31544:SF4">
    <property type="entry name" value="GAMMA-GLUTAMYLCYCLOTRANSFERASE-RELATED"/>
    <property type="match status" value="1"/>
</dbReference>
<evidence type="ECO:0000313" key="5">
    <source>
        <dbReference type="EMBL" id="KAK0745231.1"/>
    </source>
</evidence>
<protein>
    <recommendedName>
        <fullName evidence="3">Putative gamma-glutamylcyclotransferase</fullName>
    </recommendedName>
</protein>
<dbReference type="GO" id="GO:0016740">
    <property type="term" value="F:transferase activity"/>
    <property type="evidence" value="ECO:0007669"/>
    <property type="project" value="UniProtKB-KW"/>
</dbReference>
<evidence type="ECO:0000259" key="4">
    <source>
        <dbReference type="Pfam" id="PF06094"/>
    </source>
</evidence>